<protein>
    <recommendedName>
        <fullName evidence="9">Wax synthase domain-containing protein</fullName>
    </recommendedName>
</protein>
<keyword evidence="7 8" id="KW-0472">Membrane</keyword>
<gene>
    <name evidence="10" type="ORF">J056_002727</name>
</gene>
<dbReference type="eggNOG" id="ENOG502S8W9">
    <property type="taxonomic scope" value="Eukaryota"/>
</dbReference>
<evidence type="ECO:0000313" key="10">
    <source>
        <dbReference type="EMBL" id="EOQ98867.1"/>
    </source>
</evidence>
<evidence type="ECO:0000256" key="5">
    <source>
        <dbReference type="ARBA" id="ARBA00022692"/>
    </source>
</evidence>
<reference evidence="11" key="1">
    <citation type="journal article" date="2013" name="BMC Genomics">
        <title>Genome and transcriptome sequencing of the halophilic fungus Wallemia ichthyophaga: haloadaptations present and absent.</title>
        <authorList>
            <person name="Zajc J."/>
            <person name="Liu Y."/>
            <person name="Dai W."/>
            <person name="Yang Z."/>
            <person name="Hu J."/>
            <person name="Gostincar C."/>
            <person name="Gunde-Cimerman N."/>
        </authorList>
    </citation>
    <scope>NUCLEOTIDE SEQUENCE [LARGE SCALE GENOMIC DNA]</scope>
    <source>
        <strain evidence="11">EXF-994 / CBS 113033</strain>
    </source>
</reference>
<comment type="similarity">
    <text evidence="3">Belongs to the wax synthase family.</text>
</comment>
<organism evidence="10 11">
    <name type="scientific">Wallemia ichthyophaga (strain EXF-994 / CBS 113033)</name>
    <dbReference type="NCBI Taxonomy" id="1299270"/>
    <lineage>
        <taxon>Eukaryota</taxon>
        <taxon>Fungi</taxon>
        <taxon>Dikarya</taxon>
        <taxon>Basidiomycota</taxon>
        <taxon>Wallemiomycotina</taxon>
        <taxon>Wallemiomycetes</taxon>
        <taxon>Wallemiales</taxon>
        <taxon>Wallemiaceae</taxon>
        <taxon>Wallemia</taxon>
    </lineage>
</organism>
<feature type="domain" description="Wax synthase" evidence="9">
    <location>
        <begin position="262"/>
        <end position="343"/>
    </location>
</feature>
<accession>R9A9S9</accession>
<evidence type="ECO:0000259" key="9">
    <source>
        <dbReference type="Pfam" id="PF13813"/>
    </source>
</evidence>
<dbReference type="GO" id="GO:0016020">
    <property type="term" value="C:membrane"/>
    <property type="evidence" value="ECO:0007669"/>
    <property type="project" value="UniProtKB-SubCell"/>
</dbReference>
<keyword evidence="6 8" id="KW-1133">Transmembrane helix</keyword>
<dbReference type="PANTHER" id="PTHR31595">
    <property type="entry name" value="LONG-CHAIN-ALCOHOL O-FATTY-ACYLTRANSFERASE 3-RELATED"/>
    <property type="match status" value="1"/>
</dbReference>
<dbReference type="Pfam" id="PF13813">
    <property type="entry name" value="MBOAT_2"/>
    <property type="match status" value="1"/>
</dbReference>
<evidence type="ECO:0000256" key="8">
    <source>
        <dbReference type="SAM" id="Phobius"/>
    </source>
</evidence>
<keyword evidence="4" id="KW-0808">Transferase</keyword>
<feature type="transmembrane region" description="Helical" evidence="8">
    <location>
        <begin position="375"/>
        <end position="396"/>
    </location>
</feature>
<dbReference type="GO" id="GO:0006629">
    <property type="term" value="P:lipid metabolic process"/>
    <property type="evidence" value="ECO:0007669"/>
    <property type="project" value="InterPro"/>
</dbReference>
<dbReference type="InterPro" id="IPR044851">
    <property type="entry name" value="Wax_synthase"/>
</dbReference>
<evidence type="ECO:0000313" key="11">
    <source>
        <dbReference type="Proteomes" id="UP000014064"/>
    </source>
</evidence>
<dbReference type="GO" id="GO:0008374">
    <property type="term" value="F:O-acyltransferase activity"/>
    <property type="evidence" value="ECO:0007669"/>
    <property type="project" value="InterPro"/>
</dbReference>
<proteinExistence type="inferred from homology"/>
<comment type="pathway">
    <text evidence="2">Secondary metabolite biosynthesis.</text>
</comment>
<feature type="transmembrane region" description="Helical" evidence="8">
    <location>
        <begin position="306"/>
        <end position="327"/>
    </location>
</feature>
<evidence type="ECO:0000256" key="3">
    <source>
        <dbReference type="ARBA" id="ARBA00007282"/>
    </source>
</evidence>
<sequence>MTSHTKITDPSIYTRLPSLAAMYDYFTTDDPHMLHPDIRVPTAVLVAYLALMVLCVLSLAIPLPSRQLKIINRGLMLPAILSISAYIYQKCLYLDTAGNRFSPFNATAGFTLRAIDTLLFSGDPHKTFFRIDKPHPPRTLREGLAYSFSFWFTFRGIKWNWKSRKTPTWSENNIPTRTQFIRMHLHNLAWRYVFMDALETFLRKTGFLAYPPLLMNDLSLLSPLRNAAGLAHGVLLWQVIDMTYSLFVIPCVLLRISHVDECPPQFGRLADATTLAAYWATLWHSNWKKPFVGVSLGVTRFFKLPAMFGVFGTFIISGIFHSLIALAAHGGDIRSWSGAGAMLSFAVQPIGLIVERCFMSHILPLLPISVRRSKLFKSLSYLWVTLWLSTTASFAFDEVNQAGLMAKPLLPFSPVRYILDQIYA</sequence>
<dbReference type="OMA" id="STAITCR"/>
<feature type="transmembrane region" description="Helical" evidence="8">
    <location>
        <begin position="43"/>
        <end position="63"/>
    </location>
</feature>
<dbReference type="Proteomes" id="UP000014064">
    <property type="component" value="Unassembled WGS sequence"/>
</dbReference>
<evidence type="ECO:0000256" key="6">
    <source>
        <dbReference type="ARBA" id="ARBA00022989"/>
    </source>
</evidence>
<dbReference type="RefSeq" id="XP_009270267.1">
    <property type="nucleotide sequence ID" value="XM_009271992.1"/>
</dbReference>
<keyword evidence="5 8" id="KW-0812">Transmembrane</keyword>
<evidence type="ECO:0000256" key="1">
    <source>
        <dbReference type="ARBA" id="ARBA00004141"/>
    </source>
</evidence>
<dbReference type="InterPro" id="IPR032805">
    <property type="entry name" value="Wax_synthase_dom"/>
</dbReference>
<dbReference type="KEGG" id="wic:J056_002727"/>
<dbReference type="EMBL" id="KE007248">
    <property type="protein sequence ID" value="EOQ98867.1"/>
    <property type="molecule type" value="Genomic_DNA"/>
</dbReference>
<dbReference type="GeneID" id="20375679"/>
<name>R9A9S9_WALI9</name>
<keyword evidence="11" id="KW-1185">Reference proteome</keyword>
<dbReference type="AlphaFoldDB" id="R9A9S9"/>
<evidence type="ECO:0000256" key="4">
    <source>
        <dbReference type="ARBA" id="ARBA00022679"/>
    </source>
</evidence>
<dbReference type="HOGENOM" id="CLU_647596_0_0_1"/>
<dbReference type="PANTHER" id="PTHR31595:SF57">
    <property type="entry name" value="OS04G0481900 PROTEIN"/>
    <property type="match status" value="1"/>
</dbReference>
<comment type="subcellular location">
    <subcellularLocation>
        <location evidence="1">Membrane</location>
        <topology evidence="1">Multi-pass membrane protein</topology>
    </subcellularLocation>
</comment>
<evidence type="ECO:0000256" key="7">
    <source>
        <dbReference type="ARBA" id="ARBA00023136"/>
    </source>
</evidence>
<evidence type="ECO:0000256" key="2">
    <source>
        <dbReference type="ARBA" id="ARBA00005179"/>
    </source>
</evidence>